<proteinExistence type="predicted"/>
<evidence type="ECO:0000313" key="3">
    <source>
        <dbReference type="Proteomes" id="UP000076962"/>
    </source>
</evidence>
<feature type="transmembrane region" description="Helical" evidence="1">
    <location>
        <begin position="20"/>
        <end position="41"/>
    </location>
</feature>
<sequence length="114" mass="13166">MSELGFVRSHQSTIAILQRISDVGLLVGTLWLSVWLTVYPWSDQYSVAALGGALLYFLLAEINGMYPLWRGASFLYELKCVIWTWFWVIQAFLLVAFVTKLSTEYSRQAMLTWF</sequence>
<feature type="transmembrane region" description="Helical" evidence="1">
    <location>
        <begin position="47"/>
        <end position="68"/>
    </location>
</feature>
<keyword evidence="3" id="KW-1185">Reference proteome</keyword>
<feature type="non-terminal residue" evidence="2">
    <location>
        <position position="114"/>
    </location>
</feature>
<keyword evidence="1" id="KW-0472">Membrane</keyword>
<gene>
    <name evidence="2" type="ORF">THIOM_001786</name>
</gene>
<protein>
    <submittedName>
        <fullName evidence="2">Membrane protein</fullName>
    </submittedName>
</protein>
<organism evidence="2 3">
    <name type="scientific">Candidatus Thiomargarita nelsonii</name>
    <dbReference type="NCBI Taxonomy" id="1003181"/>
    <lineage>
        <taxon>Bacteria</taxon>
        <taxon>Pseudomonadati</taxon>
        <taxon>Pseudomonadota</taxon>
        <taxon>Gammaproteobacteria</taxon>
        <taxon>Thiotrichales</taxon>
        <taxon>Thiotrichaceae</taxon>
        <taxon>Thiomargarita</taxon>
    </lineage>
</organism>
<feature type="transmembrane region" description="Helical" evidence="1">
    <location>
        <begin position="80"/>
        <end position="98"/>
    </location>
</feature>
<accession>A0A176S2T9</accession>
<dbReference type="AlphaFoldDB" id="A0A176S2T9"/>
<name>A0A176S2T9_9GAMM</name>
<dbReference type="EMBL" id="LUTY01000962">
    <property type="protein sequence ID" value="OAD22411.1"/>
    <property type="molecule type" value="Genomic_DNA"/>
</dbReference>
<keyword evidence="1" id="KW-0812">Transmembrane</keyword>
<dbReference type="Pfam" id="PF13727">
    <property type="entry name" value="CoA_binding_3"/>
    <property type="match status" value="1"/>
</dbReference>
<comment type="caution">
    <text evidence="2">The sequence shown here is derived from an EMBL/GenBank/DDBJ whole genome shotgun (WGS) entry which is preliminary data.</text>
</comment>
<evidence type="ECO:0000256" key="1">
    <source>
        <dbReference type="SAM" id="Phobius"/>
    </source>
</evidence>
<evidence type="ECO:0000313" key="2">
    <source>
        <dbReference type="EMBL" id="OAD22411.1"/>
    </source>
</evidence>
<dbReference type="Proteomes" id="UP000076962">
    <property type="component" value="Unassembled WGS sequence"/>
</dbReference>
<reference evidence="2 3" key="1">
    <citation type="submission" date="2016-05" db="EMBL/GenBank/DDBJ databases">
        <title>Single-cell genome of chain-forming Candidatus Thiomargarita nelsonii and comparison to other large sulfur-oxidizing bacteria.</title>
        <authorList>
            <person name="Winkel M."/>
            <person name="Salman V."/>
            <person name="Woyke T."/>
            <person name="Schulz-Vogt H."/>
            <person name="Richter M."/>
            <person name="Flood B."/>
            <person name="Bailey J."/>
            <person name="Amann R."/>
            <person name="Mussmann M."/>
        </authorList>
    </citation>
    <scope>NUCLEOTIDE SEQUENCE [LARGE SCALE GENOMIC DNA]</scope>
    <source>
        <strain evidence="2 3">THI036</strain>
    </source>
</reference>
<keyword evidence="1" id="KW-1133">Transmembrane helix</keyword>